<dbReference type="PROSITE" id="PS01227">
    <property type="entry name" value="UPF0012"/>
    <property type="match status" value="1"/>
</dbReference>
<dbReference type="PANTHER" id="PTHR23088:SF27">
    <property type="entry name" value="DEAMINATED GLUTATHIONE AMIDASE"/>
    <property type="match status" value="1"/>
</dbReference>
<dbReference type="PANTHER" id="PTHR23088">
    <property type="entry name" value="NITRILASE-RELATED"/>
    <property type="match status" value="1"/>
</dbReference>
<organism evidence="3 4">
    <name type="scientific">Methanothrix harundinacea</name>
    <dbReference type="NCBI Taxonomy" id="301375"/>
    <lineage>
        <taxon>Archaea</taxon>
        <taxon>Methanobacteriati</taxon>
        <taxon>Methanobacteriota</taxon>
        <taxon>Stenosarchaea group</taxon>
        <taxon>Methanomicrobia</taxon>
        <taxon>Methanotrichales</taxon>
        <taxon>Methanotrichaceae</taxon>
        <taxon>Methanothrix</taxon>
    </lineage>
</organism>
<dbReference type="Gene3D" id="3.60.110.10">
    <property type="entry name" value="Carbon-nitrogen hydrolase"/>
    <property type="match status" value="1"/>
</dbReference>
<evidence type="ECO:0000313" key="5">
    <source>
        <dbReference type="Proteomes" id="UP000057043"/>
    </source>
</evidence>
<accession>A0A124G3I7</accession>
<dbReference type="EMBL" id="LGHB01000005">
    <property type="protein sequence ID" value="KUK97045.1"/>
    <property type="molecule type" value="Genomic_DNA"/>
</dbReference>
<evidence type="ECO:0000313" key="2">
    <source>
        <dbReference type="EMBL" id="KUK45502.1"/>
    </source>
</evidence>
<dbReference type="InterPro" id="IPR036526">
    <property type="entry name" value="C-N_Hydrolase_sf"/>
</dbReference>
<dbReference type="InterPro" id="IPR001110">
    <property type="entry name" value="UPF0012_CS"/>
</dbReference>
<dbReference type="GO" id="GO:0016746">
    <property type="term" value="F:acyltransferase activity"/>
    <property type="evidence" value="ECO:0007669"/>
    <property type="project" value="UniProtKB-KW"/>
</dbReference>
<dbReference type="PATRIC" id="fig|301375.6.peg.1525"/>
<protein>
    <submittedName>
        <fullName evidence="3">Nitrilase/cyanide hydratase and apolipoprotein N-acyltransferase</fullName>
    </submittedName>
</protein>
<gene>
    <name evidence="2" type="ORF">XD72_0145</name>
    <name evidence="3" type="ORF">XE07_0616</name>
</gene>
<dbReference type="AlphaFoldDB" id="A0A124G3I7"/>
<comment type="caution">
    <text evidence="3">The sequence shown here is derived from an EMBL/GenBank/DDBJ whole genome shotgun (WGS) entry which is preliminary data.</text>
</comment>
<reference evidence="4 5" key="2">
    <citation type="journal article" date="2015" name="MBio">
        <title>Genome-Resolved Metagenomic Analysis Reveals Roles for Candidate Phyla and Other Microbial Community Members in Biogeochemical Transformations in Oil Reservoirs.</title>
        <authorList>
            <person name="Hu P."/>
            <person name="Tom L."/>
            <person name="Singh A."/>
            <person name="Thomas B.C."/>
            <person name="Baker B.J."/>
            <person name="Piceno Y.M."/>
            <person name="Andersen G.L."/>
            <person name="Banfield J.F."/>
        </authorList>
    </citation>
    <scope>NUCLEOTIDE SEQUENCE [LARGE SCALE GENOMIC DNA]</scope>
    <source>
        <strain evidence="2">57_489</strain>
    </source>
</reference>
<evidence type="ECO:0000313" key="4">
    <source>
        <dbReference type="Proteomes" id="UP000053961"/>
    </source>
</evidence>
<dbReference type="Proteomes" id="UP000057043">
    <property type="component" value="Unassembled WGS sequence"/>
</dbReference>
<dbReference type="EMBL" id="LGFT01000002">
    <property type="protein sequence ID" value="KUK45502.1"/>
    <property type="molecule type" value="Genomic_DNA"/>
</dbReference>
<evidence type="ECO:0000313" key="3">
    <source>
        <dbReference type="EMBL" id="KUK97045.1"/>
    </source>
</evidence>
<name>A0A124G3I7_9EURY</name>
<sequence length="248" mass="26987">MIAACLQLSIHLCKREENLARALTMASEAVEGGAEILVFPELFLTGFCYERDLSDHPPYPSLAPLQSFVEEHGCLIVGSIIDGRLNRGFCLDESGIGYQDKIHPFGTEKVHFDGGGSISAIPTSRGNVGLLICYDLRFPEVGRKLALSGADYLVTIAQFPPSRGHVWQTLCRARAIENQIHHLGCNGAGPEFSGGSVILNPWGRSLAEAGAEEGIILADLDLGDRDCARREIPALADRRPEIYRSEDI</sequence>
<keyword evidence="3" id="KW-0449">Lipoprotein</keyword>
<dbReference type="PROSITE" id="PS50263">
    <property type="entry name" value="CN_HYDROLASE"/>
    <property type="match status" value="1"/>
</dbReference>
<reference evidence="3" key="1">
    <citation type="journal article" date="2015" name="MBio">
        <title>Genome-resolved metagenomic analysis reveals roles for candidate phyla and other microbial community members in biogeochemical transformations in oil reservoirs.</title>
        <authorList>
            <person name="Hu P."/>
            <person name="Tom L."/>
            <person name="Singh A."/>
            <person name="Thomas B.C."/>
            <person name="Baker B.J."/>
            <person name="Piceno Y.M."/>
            <person name="Andersen G.L."/>
            <person name="Banfield J.F."/>
        </authorList>
    </citation>
    <scope>NUCLEOTIDE SEQUENCE [LARGE SCALE GENOMIC DNA]</scope>
    <source>
        <strain evidence="3">56_747</strain>
    </source>
</reference>
<dbReference type="SUPFAM" id="SSF56317">
    <property type="entry name" value="Carbon-nitrogen hydrolase"/>
    <property type="match status" value="1"/>
</dbReference>
<keyword evidence="3" id="KW-0012">Acyltransferase</keyword>
<keyword evidence="3" id="KW-0808">Transferase</keyword>
<evidence type="ECO:0000259" key="1">
    <source>
        <dbReference type="PROSITE" id="PS50263"/>
    </source>
</evidence>
<dbReference type="InterPro" id="IPR003010">
    <property type="entry name" value="C-N_Hydrolase"/>
</dbReference>
<dbReference type="Pfam" id="PF00795">
    <property type="entry name" value="CN_hydrolase"/>
    <property type="match status" value="1"/>
</dbReference>
<proteinExistence type="predicted"/>
<feature type="domain" description="CN hydrolase" evidence="1">
    <location>
        <begin position="1"/>
        <end position="222"/>
    </location>
</feature>
<dbReference type="Proteomes" id="UP000053961">
    <property type="component" value="Unassembled WGS sequence"/>
</dbReference>